<dbReference type="RefSeq" id="WP_139037980.1">
    <property type="nucleotide sequence ID" value="NZ_VDDA01000012.1"/>
</dbReference>
<name>A0A5C4LC19_9HYPH</name>
<reference evidence="2 3" key="1">
    <citation type="submission" date="2019-06" db="EMBL/GenBank/DDBJ databases">
        <title>Genome of Methylobacterium sp. 17Sr1-39.</title>
        <authorList>
            <person name="Seo T."/>
        </authorList>
    </citation>
    <scope>NUCLEOTIDE SEQUENCE [LARGE SCALE GENOMIC DNA]</scope>
    <source>
        <strain evidence="2 3">17Sr1-39</strain>
    </source>
</reference>
<feature type="region of interest" description="Disordered" evidence="1">
    <location>
        <begin position="1"/>
        <end position="24"/>
    </location>
</feature>
<evidence type="ECO:0000313" key="3">
    <source>
        <dbReference type="Proteomes" id="UP000305267"/>
    </source>
</evidence>
<accession>A0A5C4LC19</accession>
<gene>
    <name evidence="2" type="ORF">FF100_22375</name>
</gene>
<feature type="region of interest" description="Disordered" evidence="1">
    <location>
        <begin position="101"/>
        <end position="127"/>
    </location>
</feature>
<dbReference type="EMBL" id="VDDA01000012">
    <property type="protein sequence ID" value="TNC10421.1"/>
    <property type="molecule type" value="Genomic_DNA"/>
</dbReference>
<evidence type="ECO:0000313" key="2">
    <source>
        <dbReference type="EMBL" id="TNC10421.1"/>
    </source>
</evidence>
<protein>
    <submittedName>
        <fullName evidence="2">Uncharacterized protein</fullName>
    </submittedName>
</protein>
<dbReference type="Proteomes" id="UP000305267">
    <property type="component" value="Unassembled WGS sequence"/>
</dbReference>
<dbReference type="AlphaFoldDB" id="A0A5C4LC19"/>
<comment type="caution">
    <text evidence="2">The sequence shown here is derived from an EMBL/GenBank/DDBJ whole genome shotgun (WGS) entry which is preliminary data.</text>
</comment>
<organism evidence="2 3">
    <name type="scientific">Methylobacterium terricola</name>
    <dbReference type="NCBI Taxonomy" id="2583531"/>
    <lineage>
        <taxon>Bacteria</taxon>
        <taxon>Pseudomonadati</taxon>
        <taxon>Pseudomonadota</taxon>
        <taxon>Alphaproteobacteria</taxon>
        <taxon>Hyphomicrobiales</taxon>
        <taxon>Methylobacteriaceae</taxon>
        <taxon>Methylobacterium</taxon>
    </lineage>
</organism>
<evidence type="ECO:0000256" key="1">
    <source>
        <dbReference type="SAM" id="MobiDB-lite"/>
    </source>
</evidence>
<sequence>MSFQSPPAINRSPKQRSALANGSRPFFVTVPGSTEAARHYKSVLDEVEAERGGRAAMSVTQREAARAYAGLAVELAKLHATLASGQNVDLEALGQIGDRMDRQARRMGPPKAARGSTWDERNAARKA</sequence>
<dbReference type="OrthoDB" id="8002039at2"/>
<proteinExistence type="predicted"/>
<feature type="compositionally biased region" description="Basic and acidic residues" evidence="1">
    <location>
        <begin position="117"/>
        <end position="127"/>
    </location>
</feature>
<keyword evidence="3" id="KW-1185">Reference proteome</keyword>